<evidence type="ECO:0000259" key="3">
    <source>
        <dbReference type="Pfam" id="PF17782"/>
    </source>
</evidence>
<dbReference type="PATRIC" id="fig|86416.3.peg.2560"/>
<keyword evidence="5" id="KW-1185">Reference proteome</keyword>
<dbReference type="Gene3D" id="3.40.50.450">
    <property type="match status" value="1"/>
</dbReference>
<feature type="domain" description="Smf/DprA SLOG" evidence="2">
    <location>
        <begin position="70"/>
        <end position="281"/>
    </location>
</feature>
<dbReference type="InterPro" id="IPR003488">
    <property type="entry name" value="DprA"/>
</dbReference>
<dbReference type="InterPro" id="IPR036388">
    <property type="entry name" value="WH-like_DNA-bd_sf"/>
</dbReference>
<dbReference type="EMBL" id="CP003261">
    <property type="protein sequence ID" value="AGK97434.1"/>
    <property type="molecule type" value="Genomic_DNA"/>
</dbReference>
<dbReference type="eggNOG" id="COG0758">
    <property type="taxonomic scope" value="Bacteria"/>
</dbReference>
<dbReference type="KEGG" id="cpas:Clopa_2574"/>
<sequence>MNDYDLWFTLLNISNKRKINLIKRFKTTEEIWYHTVNEYNSSLNKFIIEPKWEKGKIELVKNLIFQNDIKMVTFIEDDYPEILKQYDDSPFALFYKGDIKKLNSSINISIVGSRICSTYGINVTKVIVKELTGNNINVISGLAMGIDYYAHLYSVENNIFTCAVLGCGIDIIYPKSNKKLYDSILKKGGCIISQFVPGTQPISYNFPIRNRIISGLSKITIVIEANLKSGSLITASAALDQGKDVMAVPGSIFSKNSLGANKLIKDGAFPLTSVEDIFNLLSINYSKKVNTNQKTMNNLEKKIYNVISDVPVHIDDIIKLTNIDISQIYELLFEMQLKDEIMCLSGNYYVKFNNKI</sequence>
<dbReference type="Gene3D" id="1.10.10.10">
    <property type="entry name" value="Winged helix-like DNA-binding domain superfamily/Winged helix DNA-binding domain"/>
    <property type="match status" value="1"/>
</dbReference>
<evidence type="ECO:0000313" key="5">
    <source>
        <dbReference type="Proteomes" id="UP000013523"/>
    </source>
</evidence>
<feature type="domain" description="DprA winged helix" evidence="3">
    <location>
        <begin position="298"/>
        <end position="347"/>
    </location>
</feature>
<dbReference type="Proteomes" id="UP000013523">
    <property type="component" value="Chromosome"/>
</dbReference>
<dbReference type="RefSeq" id="WP_015615733.1">
    <property type="nucleotide sequence ID" value="NC_021182.1"/>
</dbReference>
<dbReference type="SUPFAM" id="SSF102405">
    <property type="entry name" value="MCP/YpsA-like"/>
    <property type="match status" value="1"/>
</dbReference>
<dbReference type="Pfam" id="PF17782">
    <property type="entry name" value="WHD_DprA"/>
    <property type="match status" value="1"/>
</dbReference>
<dbReference type="NCBIfam" id="TIGR00732">
    <property type="entry name" value="dprA"/>
    <property type="match status" value="1"/>
</dbReference>
<dbReference type="HOGENOM" id="CLU_029601_0_2_9"/>
<accession>R4KA60</accession>
<evidence type="ECO:0000259" key="2">
    <source>
        <dbReference type="Pfam" id="PF02481"/>
    </source>
</evidence>
<dbReference type="InterPro" id="IPR057666">
    <property type="entry name" value="DrpA_SLOG"/>
</dbReference>
<reference evidence="4 5" key="1">
    <citation type="submission" date="2012-01" db="EMBL/GenBank/DDBJ databases">
        <title>Complete sequence of chromosome of Clostridium pasteurianum BC1.</title>
        <authorList>
            <consortium name="US DOE Joint Genome Institute"/>
            <person name="Lucas S."/>
            <person name="Han J."/>
            <person name="Lapidus A."/>
            <person name="Cheng J.-F."/>
            <person name="Goodwin L."/>
            <person name="Pitluck S."/>
            <person name="Peters L."/>
            <person name="Mikhailova N."/>
            <person name="Teshima H."/>
            <person name="Detter J.C."/>
            <person name="Han C."/>
            <person name="Tapia R."/>
            <person name="Land M."/>
            <person name="Hauser L."/>
            <person name="Kyrpides N."/>
            <person name="Ivanova N."/>
            <person name="Pagani I."/>
            <person name="Dunn J."/>
            <person name="Taghavi S."/>
            <person name="Francis A."/>
            <person name="van der Lelie D."/>
            <person name="Woyke T."/>
        </authorList>
    </citation>
    <scope>NUCLEOTIDE SEQUENCE [LARGE SCALE GENOMIC DNA]</scope>
    <source>
        <strain evidence="4 5">BC1</strain>
    </source>
</reference>
<dbReference type="Pfam" id="PF02481">
    <property type="entry name" value="DNA_processg_A"/>
    <property type="match status" value="1"/>
</dbReference>
<comment type="similarity">
    <text evidence="1">Belongs to the DprA/Smf family.</text>
</comment>
<evidence type="ECO:0000256" key="1">
    <source>
        <dbReference type="ARBA" id="ARBA00006525"/>
    </source>
</evidence>
<proteinExistence type="inferred from homology"/>
<dbReference type="InterPro" id="IPR041614">
    <property type="entry name" value="DprA_WH"/>
</dbReference>
<dbReference type="OrthoDB" id="9785707at2"/>
<organism evidence="4 5">
    <name type="scientific">Clostridium pasteurianum BC1</name>
    <dbReference type="NCBI Taxonomy" id="86416"/>
    <lineage>
        <taxon>Bacteria</taxon>
        <taxon>Bacillati</taxon>
        <taxon>Bacillota</taxon>
        <taxon>Clostridia</taxon>
        <taxon>Eubacteriales</taxon>
        <taxon>Clostridiaceae</taxon>
        <taxon>Clostridium</taxon>
    </lineage>
</organism>
<protein>
    <submittedName>
        <fullName evidence="4">DNA protecting protein DprA</fullName>
    </submittedName>
</protein>
<dbReference type="PANTHER" id="PTHR43022">
    <property type="entry name" value="PROTEIN SMF"/>
    <property type="match status" value="1"/>
</dbReference>
<dbReference type="GO" id="GO:0009294">
    <property type="term" value="P:DNA-mediated transformation"/>
    <property type="evidence" value="ECO:0007669"/>
    <property type="project" value="InterPro"/>
</dbReference>
<evidence type="ECO:0000313" key="4">
    <source>
        <dbReference type="EMBL" id="AGK97434.1"/>
    </source>
</evidence>
<name>R4KA60_CLOPA</name>
<dbReference type="PANTHER" id="PTHR43022:SF1">
    <property type="entry name" value="PROTEIN SMF"/>
    <property type="match status" value="1"/>
</dbReference>
<dbReference type="STRING" id="86416.Clopa_2574"/>
<dbReference type="AlphaFoldDB" id="R4KA60"/>
<gene>
    <name evidence="4" type="ORF">Clopa_2574</name>
</gene>